<keyword evidence="3" id="KW-0479">Metal-binding</keyword>
<gene>
    <name evidence="13" type="primary">Klf12_1</name>
    <name evidence="13" type="ORF">TNIN_120991</name>
</gene>
<dbReference type="PROSITE" id="PS00028">
    <property type="entry name" value="ZINC_FINGER_C2H2_1"/>
    <property type="match status" value="3"/>
</dbReference>
<keyword evidence="5 11" id="KW-0863">Zinc-finger</keyword>
<evidence type="ECO:0000256" key="8">
    <source>
        <dbReference type="ARBA" id="ARBA00023125"/>
    </source>
</evidence>
<feature type="domain" description="C2H2-type" evidence="12">
    <location>
        <begin position="156"/>
        <end position="185"/>
    </location>
</feature>
<evidence type="ECO:0000256" key="6">
    <source>
        <dbReference type="ARBA" id="ARBA00022833"/>
    </source>
</evidence>
<sequence length="238" mass="27839">MFSPFVYRPVCDRFMVPYEISRLSPTFVPLLGLPSACVMNSERTVFSPMQMEPVDLTVNKNFNSDEEMSDPLYKSESPTSFSFQNIKDSPLTRFQHKKQPHFLNLIHNLDQIEDNLLCNPLLNNAKMFNGSIGLPSNVVKEGMDIYSENLRRRKTHKCDFKGCEKVYTKSSHLKAHKRTHTGEKPYLCTWEGCTWKFARSDELTRHYRKHTGQKPFKCQLCQRSFSRSDHLSLHMKRH</sequence>
<evidence type="ECO:0000313" key="14">
    <source>
        <dbReference type="Proteomes" id="UP000886998"/>
    </source>
</evidence>
<keyword evidence="9" id="KW-0804">Transcription</keyword>
<evidence type="ECO:0000256" key="3">
    <source>
        <dbReference type="ARBA" id="ARBA00022723"/>
    </source>
</evidence>
<evidence type="ECO:0000256" key="4">
    <source>
        <dbReference type="ARBA" id="ARBA00022737"/>
    </source>
</evidence>
<proteinExistence type="predicted"/>
<dbReference type="Gene3D" id="3.30.160.60">
    <property type="entry name" value="Classic Zinc Finger"/>
    <property type="match status" value="3"/>
</dbReference>
<dbReference type="FunFam" id="3.30.160.60:FF:000021">
    <property type="entry name" value="Basic krueppel-like factor 3"/>
    <property type="match status" value="1"/>
</dbReference>
<dbReference type="AlphaFoldDB" id="A0A8X6X5B7"/>
<evidence type="ECO:0000259" key="12">
    <source>
        <dbReference type="PROSITE" id="PS50157"/>
    </source>
</evidence>
<comment type="caution">
    <text evidence="13">The sequence shown here is derived from an EMBL/GenBank/DDBJ whole genome shotgun (WGS) entry which is preliminary data.</text>
</comment>
<dbReference type="GO" id="GO:0008270">
    <property type="term" value="F:zinc ion binding"/>
    <property type="evidence" value="ECO:0007669"/>
    <property type="project" value="UniProtKB-KW"/>
</dbReference>
<dbReference type="FunFam" id="3.30.160.60:FF:000563">
    <property type="entry name" value="Krueppel-like factor 8"/>
    <property type="match status" value="1"/>
</dbReference>
<evidence type="ECO:0000256" key="2">
    <source>
        <dbReference type="ARBA" id="ARBA00022491"/>
    </source>
</evidence>
<dbReference type="Proteomes" id="UP000886998">
    <property type="component" value="Unassembled WGS sequence"/>
</dbReference>
<keyword evidence="10" id="KW-0539">Nucleus</keyword>
<dbReference type="GO" id="GO:0000981">
    <property type="term" value="F:DNA-binding transcription factor activity, RNA polymerase II-specific"/>
    <property type="evidence" value="ECO:0007669"/>
    <property type="project" value="TreeGrafter"/>
</dbReference>
<dbReference type="InterPro" id="IPR013087">
    <property type="entry name" value="Znf_C2H2_type"/>
</dbReference>
<keyword evidence="6" id="KW-0862">Zinc</keyword>
<dbReference type="GO" id="GO:0000978">
    <property type="term" value="F:RNA polymerase II cis-regulatory region sequence-specific DNA binding"/>
    <property type="evidence" value="ECO:0007669"/>
    <property type="project" value="TreeGrafter"/>
</dbReference>
<dbReference type="SMART" id="SM00355">
    <property type="entry name" value="ZnF_C2H2"/>
    <property type="match status" value="3"/>
</dbReference>
<dbReference type="SUPFAM" id="SSF57667">
    <property type="entry name" value="beta-beta-alpha zinc fingers"/>
    <property type="match status" value="2"/>
</dbReference>
<evidence type="ECO:0000256" key="11">
    <source>
        <dbReference type="PROSITE-ProRule" id="PRU00042"/>
    </source>
</evidence>
<reference evidence="13" key="1">
    <citation type="submission" date="2020-08" db="EMBL/GenBank/DDBJ databases">
        <title>Multicomponent nature underlies the extraordinary mechanical properties of spider dragline silk.</title>
        <authorList>
            <person name="Kono N."/>
            <person name="Nakamura H."/>
            <person name="Mori M."/>
            <person name="Yoshida Y."/>
            <person name="Ohtoshi R."/>
            <person name="Malay A.D."/>
            <person name="Moran D.A.P."/>
            <person name="Tomita M."/>
            <person name="Numata K."/>
            <person name="Arakawa K."/>
        </authorList>
    </citation>
    <scope>NUCLEOTIDE SEQUENCE</scope>
</reference>
<name>A0A8X6X5B7_9ARAC</name>
<dbReference type="GO" id="GO:0005634">
    <property type="term" value="C:nucleus"/>
    <property type="evidence" value="ECO:0007669"/>
    <property type="project" value="UniProtKB-SubCell"/>
</dbReference>
<evidence type="ECO:0000256" key="9">
    <source>
        <dbReference type="ARBA" id="ARBA00023163"/>
    </source>
</evidence>
<dbReference type="PANTHER" id="PTHR23235:SF48">
    <property type="entry name" value="KRUEPPEL-LIKE FACTOR 3"/>
    <property type="match status" value="1"/>
</dbReference>
<keyword evidence="8" id="KW-0238">DNA-binding</keyword>
<evidence type="ECO:0000256" key="7">
    <source>
        <dbReference type="ARBA" id="ARBA00023015"/>
    </source>
</evidence>
<dbReference type="FunFam" id="3.30.160.60:FF:000018">
    <property type="entry name" value="Krueppel-like factor 15"/>
    <property type="match status" value="1"/>
</dbReference>
<dbReference type="PANTHER" id="PTHR23235">
    <property type="entry name" value="KRUEPPEL-LIKE TRANSCRIPTION FACTOR"/>
    <property type="match status" value="1"/>
</dbReference>
<keyword evidence="4" id="KW-0677">Repeat</keyword>
<keyword evidence="7" id="KW-0805">Transcription regulation</keyword>
<feature type="domain" description="C2H2-type" evidence="12">
    <location>
        <begin position="186"/>
        <end position="215"/>
    </location>
</feature>
<organism evidence="13 14">
    <name type="scientific">Trichonephila inaurata madagascariensis</name>
    <dbReference type="NCBI Taxonomy" id="2747483"/>
    <lineage>
        <taxon>Eukaryota</taxon>
        <taxon>Metazoa</taxon>
        <taxon>Ecdysozoa</taxon>
        <taxon>Arthropoda</taxon>
        <taxon>Chelicerata</taxon>
        <taxon>Arachnida</taxon>
        <taxon>Araneae</taxon>
        <taxon>Araneomorphae</taxon>
        <taxon>Entelegynae</taxon>
        <taxon>Araneoidea</taxon>
        <taxon>Nephilidae</taxon>
        <taxon>Trichonephila</taxon>
        <taxon>Trichonephila inaurata</taxon>
    </lineage>
</organism>
<protein>
    <submittedName>
        <fullName evidence="13">Krueppel-like factor 12</fullName>
    </submittedName>
</protein>
<dbReference type="EMBL" id="BMAV01005467">
    <property type="protein sequence ID" value="GFY46525.1"/>
    <property type="molecule type" value="Genomic_DNA"/>
</dbReference>
<evidence type="ECO:0000256" key="5">
    <source>
        <dbReference type="ARBA" id="ARBA00022771"/>
    </source>
</evidence>
<evidence type="ECO:0000256" key="1">
    <source>
        <dbReference type="ARBA" id="ARBA00004123"/>
    </source>
</evidence>
<keyword evidence="2" id="KW-0678">Repressor</keyword>
<dbReference type="InterPro" id="IPR036236">
    <property type="entry name" value="Znf_C2H2_sf"/>
</dbReference>
<accession>A0A8X6X5B7</accession>
<dbReference type="Pfam" id="PF00096">
    <property type="entry name" value="zf-C2H2"/>
    <property type="match status" value="3"/>
</dbReference>
<evidence type="ECO:0000256" key="10">
    <source>
        <dbReference type="ARBA" id="ARBA00023242"/>
    </source>
</evidence>
<keyword evidence="14" id="KW-1185">Reference proteome</keyword>
<evidence type="ECO:0000313" key="13">
    <source>
        <dbReference type="EMBL" id="GFY46525.1"/>
    </source>
</evidence>
<dbReference type="OrthoDB" id="4748970at2759"/>
<comment type="subcellular location">
    <subcellularLocation>
        <location evidence="1">Nucleus</location>
    </subcellularLocation>
</comment>
<dbReference type="PROSITE" id="PS50157">
    <property type="entry name" value="ZINC_FINGER_C2H2_2"/>
    <property type="match status" value="3"/>
</dbReference>
<feature type="domain" description="C2H2-type" evidence="12">
    <location>
        <begin position="216"/>
        <end position="238"/>
    </location>
</feature>